<proteinExistence type="predicted"/>
<accession>A0A8X6RQJ4</accession>
<evidence type="ECO:0000313" key="1">
    <source>
        <dbReference type="EMBL" id="GFX93357.1"/>
    </source>
</evidence>
<sequence length="70" mass="8564">MLEFVICEPFPEVYRMTSYSDEELVDVLIVCGAVDCNEHADLWLYQRRHSNRRILYSNYLYKWKQKVMRV</sequence>
<dbReference type="EMBL" id="BMAU01021173">
    <property type="protein sequence ID" value="GFX93357.1"/>
    <property type="molecule type" value="Genomic_DNA"/>
</dbReference>
<organism evidence="1 2">
    <name type="scientific">Trichonephila clavipes</name>
    <name type="common">Golden silk orbweaver</name>
    <name type="synonym">Nephila clavipes</name>
    <dbReference type="NCBI Taxonomy" id="2585209"/>
    <lineage>
        <taxon>Eukaryota</taxon>
        <taxon>Metazoa</taxon>
        <taxon>Ecdysozoa</taxon>
        <taxon>Arthropoda</taxon>
        <taxon>Chelicerata</taxon>
        <taxon>Arachnida</taxon>
        <taxon>Araneae</taxon>
        <taxon>Araneomorphae</taxon>
        <taxon>Entelegynae</taxon>
        <taxon>Araneoidea</taxon>
        <taxon>Nephilidae</taxon>
        <taxon>Trichonephila</taxon>
    </lineage>
</organism>
<reference evidence="1" key="1">
    <citation type="submission" date="2020-08" db="EMBL/GenBank/DDBJ databases">
        <title>Multicomponent nature underlies the extraordinary mechanical properties of spider dragline silk.</title>
        <authorList>
            <person name="Kono N."/>
            <person name="Nakamura H."/>
            <person name="Mori M."/>
            <person name="Yoshida Y."/>
            <person name="Ohtoshi R."/>
            <person name="Malay A.D."/>
            <person name="Moran D.A.P."/>
            <person name="Tomita M."/>
            <person name="Numata K."/>
            <person name="Arakawa K."/>
        </authorList>
    </citation>
    <scope>NUCLEOTIDE SEQUENCE</scope>
</reference>
<keyword evidence="2" id="KW-1185">Reference proteome</keyword>
<gene>
    <name evidence="1" type="ORF">TNCV_151631</name>
</gene>
<protein>
    <submittedName>
        <fullName evidence="1">Uncharacterized protein</fullName>
    </submittedName>
</protein>
<name>A0A8X6RQJ4_TRICX</name>
<comment type="caution">
    <text evidence="1">The sequence shown here is derived from an EMBL/GenBank/DDBJ whole genome shotgun (WGS) entry which is preliminary data.</text>
</comment>
<dbReference type="AlphaFoldDB" id="A0A8X6RQJ4"/>
<dbReference type="Proteomes" id="UP000887159">
    <property type="component" value="Unassembled WGS sequence"/>
</dbReference>
<evidence type="ECO:0000313" key="2">
    <source>
        <dbReference type="Proteomes" id="UP000887159"/>
    </source>
</evidence>